<dbReference type="InterPro" id="IPR001077">
    <property type="entry name" value="COMT_C"/>
</dbReference>
<reference evidence="6 7" key="1">
    <citation type="submission" date="2015-06" db="EMBL/GenBank/DDBJ databases">
        <title>Genome sequence of the organohalide-respiring Dehalogenimonas alkenigignens type strain (IP3-3T).</title>
        <authorList>
            <person name="Key T.A."/>
            <person name="Richmond D.P."/>
            <person name="Bowman K.S."/>
            <person name="Cho Y.-J."/>
            <person name="Chun J."/>
            <person name="da Costa M.S."/>
            <person name="Rainey F.A."/>
            <person name="Moe W.M."/>
        </authorList>
    </citation>
    <scope>NUCLEOTIDE SEQUENCE [LARGE SCALE GENOMIC DNA]</scope>
    <source>
        <strain evidence="6 7">IP3-3</strain>
    </source>
</reference>
<protein>
    <submittedName>
        <fullName evidence="6">O-methyltransferase</fullName>
    </submittedName>
</protein>
<evidence type="ECO:0000256" key="1">
    <source>
        <dbReference type="ARBA" id="ARBA00022603"/>
    </source>
</evidence>
<dbReference type="Pfam" id="PF00891">
    <property type="entry name" value="Methyltransf_2"/>
    <property type="match status" value="1"/>
</dbReference>
<gene>
    <name evidence="6" type="ORF">DEALK_11220</name>
</gene>
<dbReference type="Proteomes" id="UP000053947">
    <property type="component" value="Unassembled WGS sequence"/>
</dbReference>
<dbReference type="RefSeq" id="WP_058439290.1">
    <property type="nucleotide sequence ID" value="NZ_KQ758903.1"/>
</dbReference>
<keyword evidence="3" id="KW-0949">S-adenosyl-L-methionine</keyword>
<dbReference type="Gene3D" id="1.10.10.10">
    <property type="entry name" value="Winged helix-like DNA-binding domain superfamily/Winged helix DNA-binding domain"/>
    <property type="match status" value="1"/>
</dbReference>
<dbReference type="CDD" id="cd02440">
    <property type="entry name" value="AdoMet_MTases"/>
    <property type="match status" value="1"/>
</dbReference>
<evidence type="ECO:0000313" key="7">
    <source>
        <dbReference type="Proteomes" id="UP000053947"/>
    </source>
</evidence>
<dbReference type="InterPro" id="IPR029063">
    <property type="entry name" value="SAM-dependent_MTases_sf"/>
</dbReference>
<dbReference type="OrthoDB" id="9810615at2"/>
<evidence type="ECO:0000256" key="3">
    <source>
        <dbReference type="ARBA" id="ARBA00022691"/>
    </source>
</evidence>
<dbReference type="InterPro" id="IPR036388">
    <property type="entry name" value="WH-like_DNA-bd_sf"/>
</dbReference>
<dbReference type="SUPFAM" id="SSF53335">
    <property type="entry name" value="S-adenosyl-L-methionine-dependent methyltransferases"/>
    <property type="match status" value="1"/>
</dbReference>
<feature type="domain" description="O-methyltransferase C-terminal" evidence="4">
    <location>
        <begin position="170"/>
        <end position="303"/>
    </location>
</feature>
<organism evidence="6 7">
    <name type="scientific">Dehalogenimonas alkenigignens</name>
    <dbReference type="NCBI Taxonomy" id="1217799"/>
    <lineage>
        <taxon>Bacteria</taxon>
        <taxon>Bacillati</taxon>
        <taxon>Chloroflexota</taxon>
        <taxon>Dehalococcoidia</taxon>
        <taxon>Dehalococcoidales</taxon>
        <taxon>Dehalococcoidaceae</taxon>
        <taxon>Dehalogenimonas</taxon>
    </lineage>
</organism>
<proteinExistence type="predicted"/>
<keyword evidence="1 6" id="KW-0489">Methyltransferase</keyword>
<evidence type="ECO:0000313" key="6">
    <source>
        <dbReference type="EMBL" id="KTB48277.1"/>
    </source>
</evidence>
<dbReference type="Gene3D" id="3.40.50.150">
    <property type="entry name" value="Vaccinia Virus protein VP39"/>
    <property type="match status" value="1"/>
</dbReference>
<accession>A0A0W0GIA7</accession>
<evidence type="ECO:0000259" key="5">
    <source>
        <dbReference type="Pfam" id="PF08100"/>
    </source>
</evidence>
<dbReference type="InterPro" id="IPR016461">
    <property type="entry name" value="COMT-like"/>
</dbReference>
<dbReference type="Pfam" id="PF08100">
    <property type="entry name" value="Dimerisation"/>
    <property type="match status" value="1"/>
</dbReference>
<name>A0A0W0GIA7_9CHLR</name>
<dbReference type="PANTHER" id="PTHR43712">
    <property type="entry name" value="PUTATIVE (AFU_ORTHOLOGUE AFUA_4G14580)-RELATED"/>
    <property type="match status" value="1"/>
</dbReference>
<evidence type="ECO:0000256" key="2">
    <source>
        <dbReference type="ARBA" id="ARBA00022679"/>
    </source>
</evidence>
<dbReference type="SUPFAM" id="SSF46785">
    <property type="entry name" value="Winged helix' DNA-binding domain"/>
    <property type="match status" value="1"/>
</dbReference>
<dbReference type="InterPro" id="IPR012967">
    <property type="entry name" value="COMT_dimerisation"/>
</dbReference>
<dbReference type="STRING" id="1217799.DEALK_11220"/>
<feature type="domain" description="O-methyltransferase dimerisation" evidence="5">
    <location>
        <begin position="28"/>
        <end position="93"/>
    </location>
</feature>
<keyword evidence="2 6" id="KW-0808">Transferase</keyword>
<dbReference type="EMBL" id="LFDV01000002">
    <property type="protein sequence ID" value="KTB48277.1"/>
    <property type="molecule type" value="Genomic_DNA"/>
</dbReference>
<comment type="caution">
    <text evidence="6">The sequence shown here is derived from an EMBL/GenBank/DDBJ whole genome shotgun (WGS) entry which is preliminary data.</text>
</comment>
<dbReference type="InterPro" id="IPR036390">
    <property type="entry name" value="WH_DNA-bd_sf"/>
</dbReference>
<dbReference type="GO" id="GO:0008171">
    <property type="term" value="F:O-methyltransferase activity"/>
    <property type="evidence" value="ECO:0007669"/>
    <property type="project" value="InterPro"/>
</dbReference>
<evidence type="ECO:0000259" key="4">
    <source>
        <dbReference type="Pfam" id="PF00891"/>
    </source>
</evidence>
<dbReference type="GO" id="GO:0032259">
    <property type="term" value="P:methylation"/>
    <property type="evidence" value="ECO:0007669"/>
    <property type="project" value="UniProtKB-KW"/>
</dbReference>
<keyword evidence="7" id="KW-1185">Reference proteome</keyword>
<dbReference type="PANTHER" id="PTHR43712:SF2">
    <property type="entry name" value="O-METHYLTRANSFERASE CICE"/>
    <property type="match status" value="1"/>
</dbReference>
<dbReference type="GO" id="GO:0046983">
    <property type="term" value="F:protein dimerization activity"/>
    <property type="evidence" value="ECO:0007669"/>
    <property type="project" value="InterPro"/>
</dbReference>
<dbReference type="PROSITE" id="PS51683">
    <property type="entry name" value="SAM_OMT_II"/>
    <property type="match status" value="1"/>
</dbReference>
<sequence length="343" mass="37521">MENKQKHDLFNLPFITEAGLAIELGWVFRNSRVLLAAYQAGFFEALRQPKSAGELAAECSTDAEVSEKVLIAMCALGVLKRTGSLFDLTPLGREILLPESLRYIGGALDFSEYMWWEWSVLPDMLKGGEKYARRFRQIKELQRDAEYIIKTDYFPLAMHTKAINGGVQFVAAHVDLSKRRLLLDIGGGPGTYSAGLCQRFPNLKAIVWDAPGPLAVARQVIRNLGLEDRIRLETGDWETDEFSPGCDVILLSNVMHGPDSGAAEKLAKVFRALDPGGVIIVQEFLLDADKNGPLEAAVFNIMVGAFSDIELIGLIGTAGFREVALVARNPLTGSGLITAVKPG</sequence>
<dbReference type="AlphaFoldDB" id="A0A0W0GIA7"/>